<accession>A0ABD3QUH7</accession>
<reference evidence="2 3" key="1">
    <citation type="submission" date="2024-10" db="EMBL/GenBank/DDBJ databases">
        <title>Updated reference genomes for cyclostephanoid diatoms.</title>
        <authorList>
            <person name="Roberts W.R."/>
            <person name="Alverson A.J."/>
        </authorList>
    </citation>
    <scope>NUCLEOTIDE SEQUENCE [LARGE SCALE GENOMIC DNA]</scope>
    <source>
        <strain evidence="2 3">AJA010-31</strain>
    </source>
</reference>
<feature type="region of interest" description="Disordered" evidence="1">
    <location>
        <begin position="17"/>
        <end position="45"/>
    </location>
</feature>
<evidence type="ECO:0000313" key="2">
    <source>
        <dbReference type="EMBL" id="KAL3803611.1"/>
    </source>
</evidence>
<comment type="caution">
    <text evidence="2">The sequence shown here is derived from an EMBL/GenBank/DDBJ whole genome shotgun (WGS) entry which is preliminary data.</text>
</comment>
<organism evidence="2 3">
    <name type="scientific">Cyclotella atomus</name>
    <dbReference type="NCBI Taxonomy" id="382360"/>
    <lineage>
        <taxon>Eukaryota</taxon>
        <taxon>Sar</taxon>
        <taxon>Stramenopiles</taxon>
        <taxon>Ochrophyta</taxon>
        <taxon>Bacillariophyta</taxon>
        <taxon>Coscinodiscophyceae</taxon>
        <taxon>Thalassiosirophycidae</taxon>
        <taxon>Stephanodiscales</taxon>
        <taxon>Stephanodiscaceae</taxon>
        <taxon>Cyclotella</taxon>
    </lineage>
</organism>
<dbReference type="Proteomes" id="UP001530400">
    <property type="component" value="Unassembled WGS sequence"/>
</dbReference>
<dbReference type="AlphaFoldDB" id="A0ABD3QUH7"/>
<gene>
    <name evidence="2" type="ORF">ACHAWO_008861</name>
</gene>
<dbReference type="EMBL" id="JALLPJ020000066">
    <property type="protein sequence ID" value="KAL3803611.1"/>
    <property type="molecule type" value="Genomic_DNA"/>
</dbReference>
<evidence type="ECO:0000313" key="3">
    <source>
        <dbReference type="Proteomes" id="UP001530400"/>
    </source>
</evidence>
<evidence type="ECO:0000256" key="1">
    <source>
        <dbReference type="SAM" id="MobiDB-lite"/>
    </source>
</evidence>
<proteinExistence type="predicted"/>
<feature type="compositionally biased region" description="Low complexity" evidence="1">
    <location>
        <begin position="29"/>
        <end position="45"/>
    </location>
</feature>
<sequence length="400" mass="43211">MTSSFVFEHLRKTQVGTTTSLQQPPLILSASSNNDDSSSPTGDDSYLNFEQTLKNAAAKAADVVTTIGTVDVKNVEKTFKSAAEMATSGFSSVAKRGGEDVMSLADRAFSDARKMAEFSTDGLRNTSFLAAEFATKGTGDLIRLTEQGIYDLQTLTKNGTDQVGAVATWIDTQAKSGSELVSSKAKSLVLNFTGKEQYNFGDISNELVRRIATKEIAIQDTILVIKLLVALGASIGPLAKMLPLTVLLEALNVSLEQKIGGKVLEALALTIDSRIVAAFSSDEKLQLGDAVKRTVLSGVLAFTGKSKYESGDIQRVIEQSEENKLNPSQLDLKVNSELQEWDRQFVQRCIESAQTPTSSDAKALDIKISLALEECAKLEELNRAKKSIGATNNYFNSLER</sequence>
<protein>
    <submittedName>
        <fullName evidence="2">Uncharacterized protein</fullName>
    </submittedName>
</protein>
<name>A0ABD3QUH7_9STRA</name>
<keyword evidence="3" id="KW-1185">Reference proteome</keyword>